<feature type="non-terminal residue" evidence="4">
    <location>
        <position position="1"/>
    </location>
</feature>
<feature type="region of interest" description="Disordered" evidence="3">
    <location>
        <begin position="66"/>
        <end position="91"/>
    </location>
</feature>
<dbReference type="GO" id="GO:0016020">
    <property type="term" value="C:membrane"/>
    <property type="evidence" value="ECO:0007669"/>
    <property type="project" value="UniProtKB-SubCell"/>
</dbReference>
<evidence type="ECO:0000256" key="1">
    <source>
        <dbReference type="ARBA" id="ARBA00004141"/>
    </source>
</evidence>
<evidence type="ECO:0000313" key="4">
    <source>
        <dbReference type="EMBL" id="MCH98364.1"/>
    </source>
</evidence>
<comment type="caution">
    <text evidence="4">The sequence shown here is derived from an EMBL/GenBank/DDBJ whole genome shotgun (WGS) entry which is preliminary data.</text>
</comment>
<dbReference type="Proteomes" id="UP000265520">
    <property type="component" value="Unassembled WGS sequence"/>
</dbReference>
<accession>A0A392NIR6</accession>
<proteinExistence type="inferred from homology"/>
<feature type="compositionally biased region" description="Basic and acidic residues" evidence="3">
    <location>
        <begin position="78"/>
        <end position="91"/>
    </location>
</feature>
<reference evidence="4 5" key="1">
    <citation type="journal article" date="2018" name="Front. Plant Sci.">
        <title>Red Clover (Trifolium pratense) and Zigzag Clover (T. medium) - A Picture of Genomic Similarities and Differences.</title>
        <authorList>
            <person name="Dluhosova J."/>
            <person name="Istvanek J."/>
            <person name="Nedelnik J."/>
            <person name="Repkova J."/>
        </authorList>
    </citation>
    <scope>NUCLEOTIDE SEQUENCE [LARGE SCALE GENOMIC DNA]</scope>
    <source>
        <strain evidence="5">cv. 10/8</strain>
        <tissue evidence="4">Leaf</tissue>
    </source>
</reference>
<gene>
    <name evidence="4" type="ORF">A2U01_0019366</name>
</gene>
<dbReference type="EMBL" id="LXQA010037401">
    <property type="protein sequence ID" value="MCH98364.1"/>
    <property type="molecule type" value="Genomic_DNA"/>
</dbReference>
<dbReference type="PANTHER" id="PTHR43634:SF16">
    <property type="entry name" value="MECHANOSENSITIVE ION CHANNEL PROTEIN 2, CHLOROPLASTIC"/>
    <property type="match status" value="1"/>
</dbReference>
<dbReference type="InterPro" id="IPR045042">
    <property type="entry name" value="YnaI-like"/>
</dbReference>
<evidence type="ECO:0000313" key="5">
    <source>
        <dbReference type="Proteomes" id="UP000265520"/>
    </source>
</evidence>
<comment type="similarity">
    <text evidence="2">Belongs to the MscS (TC 1.A.23) family.</text>
</comment>
<sequence length="91" mass="10227">EAILLDLLRVVSHHRARLATPIRTVQKVYSEPASENIPFGDSIFTRSRAAVNRPFLLIEPPYKVNGEDKVKPSTRSTRANEEKDAKIVETA</sequence>
<protein>
    <submittedName>
        <fullName evidence="4">Mechanosensitive ion channel protein 2 chloroplastic-like</fullName>
    </submittedName>
</protein>
<comment type="subcellular location">
    <subcellularLocation>
        <location evidence="1">Membrane</location>
        <topology evidence="1">Multi-pass membrane protein</topology>
    </subcellularLocation>
</comment>
<evidence type="ECO:0000256" key="3">
    <source>
        <dbReference type="SAM" id="MobiDB-lite"/>
    </source>
</evidence>
<dbReference type="AlphaFoldDB" id="A0A392NIR6"/>
<feature type="non-terminal residue" evidence="4">
    <location>
        <position position="91"/>
    </location>
</feature>
<keyword evidence="5" id="KW-1185">Reference proteome</keyword>
<organism evidence="4 5">
    <name type="scientific">Trifolium medium</name>
    <dbReference type="NCBI Taxonomy" id="97028"/>
    <lineage>
        <taxon>Eukaryota</taxon>
        <taxon>Viridiplantae</taxon>
        <taxon>Streptophyta</taxon>
        <taxon>Embryophyta</taxon>
        <taxon>Tracheophyta</taxon>
        <taxon>Spermatophyta</taxon>
        <taxon>Magnoliopsida</taxon>
        <taxon>eudicotyledons</taxon>
        <taxon>Gunneridae</taxon>
        <taxon>Pentapetalae</taxon>
        <taxon>rosids</taxon>
        <taxon>fabids</taxon>
        <taxon>Fabales</taxon>
        <taxon>Fabaceae</taxon>
        <taxon>Papilionoideae</taxon>
        <taxon>50 kb inversion clade</taxon>
        <taxon>NPAAA clade</taxon>
        <taxon>Hologalegina</taxon>
        <taxon>IRL clade</taxon>
        <taxon>Trifolieae</taxon>
        <taxon>Trifolium</taxon>
    </lineage>
</organism>
<dbReference type="PANTHER" id="PTHR43634">
    <property type="entry name" value="OW CONDUCTANCE MECHANOSENSITIVE CHANNEL"/>
    <property type="match status" value="1"/>
</dbReference>
<evidence type="ECO:0000256" key="2">
    <source>
        <dbReference type="ARBA" id="ARBA00008017"/>
    </source>
</evidence>
<name>A0A392NIR6_9FABA</name>